<gene>
    <name evidence="1" type="ORF">OEG85_04605</name>
</gene>
<organism evidence="1 2">
    <name type="scientific">Xanthomonas hortorum</name>
    <dbReference type="NCBI Taxonomy" id="56454"/>
    <lineage>
        <taxon>Bacteria</taxon>
        <taxon>Pseudomonadati</taxon>
        <taxon>Pseudomonadota</taxon>
        <taxon>Gammaproteobacteria</taxon>
        <taxon>Lysobacterales</taxon>
        <taxon>Lysobacteraceae</taxon>
        <taxon>Xanthomonas</taxon>
    </lineage>
</organism>
<reference evidence="1" key="1">
    <citation type="submission" date="2022-10" db="EMBL/GenBank/DDBJ databases">
        <title>Complete genome sequence resource for Xanthomonas hortorum isolated from Greek Oregano.</title>
        <authorList>
            <person name="Gonzalez-Tobon J."/>
            <person name="Helmann T.C."/>
            <person name="Daughtrey M."/>
            <person name="Stodghill P.V."/>
            <person name="Filiatrault M.J."/>
        </authorList>
    </citation>
    <scope>NUCLEOTIDE SEQUENCE</scope>
    <source>
        <strain evidence="1">Oregano 108</strain>
    </source>
</reference>
<evidence type="ECO:0000313" key="1">
    <source>
        <dbReference type="EMBL" id="WAH65264.1"/>
    </source>
</evidence>
<name>A0AA47IC92_9XANT</name>
<dbReference type="EMBL" id="CP107241">
    <property type="protein sequence ID" value="WAH65264.1"/>
    <property type="molecule type" value="Genomic_DNA"/>
</dbReference>
<evidence type="ECO:0000313" key="2">
    <source>
        <dbReference type="Proteomes" id="UP001164737"/>
    </source>
</evidence>
<sequence length="294" mass="30655">MRLHPPPADRHLAPAHPHAALLDALALAQATLAAHDSALAQSLAELGEIDLPAPAPTAQDRSQLLAAAPLYFASTLETAGVLAAAEQIAALFASGAITQPLGPGAQSLNAFWRGRRERLSGAERDAIFQRVFEPPHFARLMRALCAAIVAQADGGDMREDVALASSAQALGELLAQRTDAMAAMAAREIVDNLNAALGFLRERMLQSAFGVQSLWALVSAAHPGIGIGGAQSLADQGRAGQQVLLWLAAQQATGATRLDPARADDLALMSAAQRWLLAAHALERTPAPALQRAA</sequence>
<proteinExistence type="predicted"/>
<dbReference type="AlphaFoldDB" id="A0AA47IC92"/>
<protein>
    <submittedName>
        <fullName evidence="1">Uncharacterized protein</fullName>
    </submittedName>
</protein>
<dbReference type="RefSeq" id="WP_268214202.1">
    <property type="nucleotide sequence ID" value="NZ_CP107241.1"/>
</dbReference>
<dbReference type="Proteomes" id="UP001164737">
    <property type="component" value="Chromosome"/>
</dbReference>
<accession>A0AA47IC92</accession>